<dbReference type="HAMAP" id="MF_02203">
    <property type="entry name" value="TolR"/>
    <property type="match status" value="1"/>
</dbReference>
<dbReference type="EMBL" id="FKLO01000014">
    <property type="protein sequence ID" value="SAY55317.1"/>
    <property type="molecule type" value="Genomic_DNA"/>
</dbReference>
<gene>
    <name evidence="10" type="primary">tolR</name>
    <name evidence="11" type="ORF">CHUV0807_0198</name>
</gene>
<dbReference type="RefSeq" id="WP_079538953.1">
    <property type="nucleotide sequence ID" value="NZ_CALFOW010000123.1"/>
</dbReference>
<dbReference type="Proteomes" id="UP000190837">
    <property type="component" value="Unassembled WGS sequence"/>
</dbReference>
<comment type="function">
    <text evidence="10">Part of the Tol-Pal system, which plays a role in outer membrane invagination during cell division and is important for maintaining outer membrane integrity.</text>
</comment>
<feature type="transmembrane region" description="Helical" evidence="10">
    <location>
        <begin position="15"/>
        <end position="36"/>
    </location>
</feature>
<evidence type="ECO:0000256" key="7">
    <source>
        <dbReference type="ARBA" id="ARBA00022989"/>
    </source>
</evidence>
<dbReference type="GO" id="GO:0005886">
    <property type="term" value="C:plasma membrane"/>
    <property type="evidence" value="ECO:0007669"/>
    <property type="project" value="UniProtKB-SubCell"/>
</dbReference>
<keyword evidence="7 10" id="KW-1133">Transmembrane helix</keyword>
<evidence type="ECO:0000256" key="2">
    <source>
        <dbReference type="ARBA" id="ARBA00005811"/>
    </source>
</evidence>
<sequence length="154" mass="16977">MIRRRRHKLKAEMNVVPYIDVMLVLLVIFMIAAPLIHQQSIEIDLPDSSAEVLDMPEDAGNDLMPLVLTVDAQGNYYLNRNDSSRVLQPEEIVDIVNQEMTAHPDLPVLVQGDATANYNQVIDGIVLLQQAGAPKVGLVTEQPPEETGTAEAKP</sequence>
<evidence type="ECO:0000256" key="9">
    <source>
        <dbReference type="ARBA" id="ARBA00023306"/>
    </source>
</evidence>
<dbReference type="Gene3D" id="3.30.420.270">
    <property type="match status" value="1"/>
</dbReference>
<keyword evidence="3 10" id="KW-1003">Cell membrane</keyword>
<proteinExistence type="inferred from homology"/>
<dbReference type="PANTHER" id="PTHR30558:SF7">
    <property type="entry name" value="TOL-PAL SYSTEM PROTEIN TOLR"/>
    <property type="match status" value="1"/>
</dbReference>
<dbReference type="GO" id="GO:0051301">
    <property type="term" value="P:cell division"/>
    <property type="evidence" value="ECO:0007669"/>
    <property type="project" value="UniProtKB-UniRule"/>
</dbReference>
<name>A0A1C3HNM4_9GAMM</name>
<comment type="subunit">
    <text evidence="10">The Tol-Pal system is composed of five core proteins: the inner membrane proteins TolA, TolQ and TolR, the periplasmic protein TolB and the outer membrane protein Pal. They form a network linking the inner and outer membranes and the peptidoglycan layer.</text>
</comment>
<dbReference type="InterPro" id="IPR014168">
    <property type="entry name" value="Tol-Pal_TolR"/>
</dbReference>
<dbReference type="GO" id="GO:0015031">
    <property type="term" value="P:protein transport"/>
    <property type="evidence" value="ECO:0007669"/>
    <property type="project" value="InterPro"/>
</dbReference>
<dbReference type="GO" id="GO:0022857">
    <property type="term" value="F:transmembrane transporter activity"/>
    <property type="evidence" value="ECO:0007669"/>
    <property type="project" value="InterPro"/>
</dbReference>
<organism evidence="11 12">
    <name type="scientific">Cardiobacterium hominis</name>
    <dbReference type="NCBI Taxonomy" id="2718"/>
    <lineage>
        <taxon>Bacteria</taxon>
        <taxon>Pseudomonadati</taxon>
        <taxon>Pseudomonadota</taxon>
        <taxon>Gammaproteobacteria</taxon>
        <taxon>Cardiobacteriales</taxon>
        <taxon>Cardiobacteriaceae</taxon>
        <taxon>Cardiobacterium</taxon>
    </lineage>
</organism>
<accession>A0A1C3HNM4</accession>
<evidence type="ECO:0000256" key="6">
    <source>
        <dbReference type="ARBA" id="ARBA00022692"/>
    </source>
</evidence>
<comment type="subcellular location">
    <subcellularLocation>
        <location evidence="10">Cell inner membrane</location>
        <topology evidence="10">Single-pass membrane protein</topology>
    </subcellularLocation>
    <subcellularLocation>
        <location evidence="1">Cell membrane</location>
        <topology evidence="1">Single-pass membrane protein</topology>
    </subcellularLocation>
</comment>
<dbReference type="AlphaFoldDB" id="A0A1C3HNM4"/>
<keyword evidence="4 10" id="KW-0997">Cell inner membrane</keyword>
<evidence type="ECO:0000313" key="12">
    <source>
        <dbReference type="Proteomes" id="UP000190837"/>
    </source>
</evidence>
<dbReference type="PANTHER" id="PTHR30558">
    <property type="entry name" value="EXBD MEMBRANE COMPONENT OF PMF-DRIVEN MACROMOLECULE IMPORT SYSTEM"/>
    <property type="match status" value="1"/>
</dbReference>
<evidence type="ECO:0000256" key="5">
    <source>
        <dbReference type="ARBA" id="ARBA00022618"/>
    </source>
</evidence>
<evidence type="ECO:0000256" key="4">
    <source>
        <dbReference type="ARBA" id="ARBA00022519"/>
    </source>
</evidence>
<keyword evidence="8 10" id="KW-0472">Membrane</keyword>
<protein>
    <recommendedName>
        <fullName evidence="10">Tol-Pal system protein TolR</fullName>
    </recommendedName>
</protein>
<evidence type="ECO:0000256" key="10">
    <source>
        <dbReference type="HAMAP-Rule" id="MF_02203"/>
    </source>
</evidence>
<comment type="similarity">
    <text evidence="2 10">Belongs to the ExbD/TolR family.</text>
</comment>
<dbReference type="Pfam" id="PF02472">
    <property type="entry name" value="ExbD"/>
    <property type="match status" value="1"/>
</dbReference>
<reference evidence="12" key="1">
    <citation type="submission" date="2016-04" db="EMBL/GenBank/DDBJ databases">
        <authorList>
            <person name="Tagini F."/>
        </authorList>
    </citation>
    <scope>NUCLEOTIDE SEQUENCE [LARGE SCALE GENOMIC DNA]</scope>
    <source>
        <strain evidence="12">CHUV0807</strain>
    </source>
</reference>
<evidence type="ECO:0000256" key="1">
    <source>
        <dbReference type="ARBA" id="ARBA00004162"/>
    </source>
</evidence>
<keyword evidence="6 10" id="KW-0812">Transmembrane</keyword>
<evidence type="ECO:0000256" key="3">
    <source>
        <dbReference type="ARBA" id="ARBA00022475"/>
    </source>
</evidence>
<keyword evidence="5 10" id="KW-0132">Cell division</keyword>
<keyword evidence="9 10" id="KW-0131">Cell cycle</keyword>
<dbReference type="InterPro" id="IPR003400">
    <property type="entry name" value="ExbD"/>
</dbReference>
<evidence type="ECO:0000256" key="8">
    <source>
        <dbReference type="ARBA" id="ARBA00023136"/>
    </source>
</evidence>
<evidence type="ECO:0000313" key="11">
    <source>
        <dbReference type="EMBL" id="SAY55317.1"/>
    </source>
</evidence>